<dbReference type="HOGENOM" id="CLU_1803011_0_0_9"/>
<evidence type="ECO:0000256" key="1">
    <source>
        <dbReference type="SAM" id="Phobius"/>
    </source>
</evidence>
<gene>
    <name evidence="2" type="ORF">Desgi_2017</name>
</gene>
<dbReference type="AlphaFoldDB" id="R4KE63"/>
<reference evidence="2 3" key="1">
    <citation type="submission" date="2012-01" db="EMBL/GenBank/DDBJ databases">
        <title>Complete sequence of Desulfotomaculum gibsoniae DSM 7213.</title>
        <authorList>
            <consortium name="US DOE Joint Genome Institute"/>
            <person name="Lucas S."/>
            <person name="Han J."/>
            <person name="Lapidus A."/>
            <person name="Cheng J.-F."/>
            <person name="Goodwin L."/>
            <person name="Pitluck S."/>
            <person name="Peters L."/>
            <person name="Ovchinnikova G."/>
            <person name="Teshima H."/>
            <person name="Detter J.C."/>
            <person name="Han C."/>
            <person name="Tapia R."/>
            <person name="Land M."/>
            <person name="Hauser L."/>
            <person name="Kyrpides N."/>
            <person name="Ivanova N."/>
            <person name="Pagani I."/>
            <person name="Parshina S."/>
            <person name="Plugge C."/>
            <person name="Muyzer G."/>
            <person name="Kuever J."/>
            <person name="Ivanova A."/>
            <person name="Nazina T."/>
            <person name="Klenk H.-P."/>
            <person name="Brambilla E."/>
            <person name="Spring S."/>
            <person name="Stams A.F."/>
            <person name="Woyke T."/>
        </authorList>
    </citation>
    <scope>NUCLEOTIDE SEQUENCE [LARGE SCALE GENOMIC DNA]</scope>
    <source>
        <strain evidence="2 3">DSM 7213</strain>
    </source>
</reference>
<dbReference type="RefSeq" id="WP_006524552.1">
    <property type="nucleotide sequence ID" value="NC_021184.1"/>
</dbReference>
<dbReference type="OrthoDB" id="1806880at2"/>
<dbReference type="EMBL" id="CP003273">
    <property type="protein sequence ID" value="AGL01458.1"/>
    <property type="molecule type" value="Genomic_DNA"/>
</dbReference>
<evidence type="ECO:0000313" key="2">
    <source>
        <dbReference type="EMBL" id="AGL01458.1"/>
    </source>
</evidence>
<dbReference type="KEGG" id="dgi:Desgi_2017"/>
<sequence>MGTLFIGILQNEFNLTREDTQLLQKTMRELNRAERRYYYQHLKTQEKKFVHYLKDYYQSLGPDGQKRWLDTVVQSMLDRGGDPDISDALMMKVIGHLTVYNHLRAKSESDGVKLKMLVNFGGLGTVIMLVGAITALVLYLMAR</sequence>
<evidence type="ECO:0000313" key="3">
    <source>
        <dbReference type="Proteomes" id="UP000013520"/>
    </source>
</evidence>
<keyword evidence="3" id="KW-1185">Reference proteome</keyword>
<dbReference type="STRING" id="767817.Desgi_2017"/>
<keyword evidence="1" id="KW-1133">Transmembrane helix</keyword>
<accession>R4KE63</accession>
<dbReference type="eggNOG" id="ENOG5032RR2">
    <property type="taxonomic scope" value="Bacteria"/>
</dbReference>
<proteinExistence type="predicted"/>
<dbReference type="Proteomes" id="UP000013520">
    <property type="component" value="Chromosome"/>
</dbReference>
<keyword evidence="1" id="KW-0472">Membrane</keyword>
<keyword evidence="1" id="KW-0812">Transmembrane</keyword>
<organism evidence="2 3">
    <name type="scientific">Desulfoscipio gibsoniae DSM 7213</name>
    <dbReference type="NCBI Taxonomy" id="767817"/>
    <lineage>
        <taxon>Bacteria</taxon>
        <taxon>Bacillati</taxon>
        <taxon>Bacillota</taxon>
        <taxon>Clostridia</taxon>
        <taxon>Eubacteriales</taxon>
        <taxon>Desulfallaceae</taxon>
        <taxon>Desulfoscipio</taxon>
    </lineage>
</organism>
<name>R4KE63_9FIRM</name>
<protein>
    <submittedName>
        <fullName evidence="2">Uncharacterized protein</fullName>
    </submittedName>
</protein>
<feature type="transmembrane region" description="Helical" evidence="1">
    <location>
        <begin position="116"/>
        <end position="142"/>
    </location>
</feature>